<dbReference type="PROSITE" id="PS50897">
    <property type="entry name" value="CTLH"/>
    <property type="match status" value="1"/>
</dbReference>
<feature type="region of interest" description="Disordered" evidence="1">
    <location>
        <begin position="77"/>
        <end position="102"/>
    </location>
</feature>
<dbReference type="SMART" id="SM00757">
    <property type="entry name" value="CRA"/>
    <property type="match status" value="1"/>
</dbReference>
<dbReference type="Pfam" id="PF10607">
    <property type="entry name" value="CTLH"/>
    <property type="match status" value="1"/>
</dbReference>
<evidence type="ECO:0000259" key="2">
    <source>
        <dbReference type="PROSITE" id="PS50897"/>
    </source>
</evidence>
<name>A0A061S2Q0_9CHLO</name>
<dbReference type="AlphaFoldDB" id="A0A061S2Q0"/>
<dbReference type="InterPro" id="IPR006595">
    <property type="entry name" value="CTLH_C"/>
</dbReference>
<protein>
    <submittedName>
        <fullName evidence="3">Spry-domain-containing protein</fullName>
    </submittedName>
</protein>
<dbReference type="Gene3D" id="2.60.120.920">
    <property type="match status" value="1"/>
</dbReference>
<feature type="domain" description="CTLH" evidence="2">
    <location>
        <begin position="120"/>
        <end position="178"/>
    </location>
</feature>
<dbReference type="InterPro" id="IPR043136">
    <property type="entry name" value="B30.2/SPRY_sf"/>
</dbReference>
<dbReference type="InterPro" id="IPR050618">
    <property type="entry name" value="Ubq-SigPath_Reg"/>
</dbReference>
<proteinExistence type="predicted"/>
<dbReference type="InterPro" id="IPR024964">
    <property type="entry name" value="CTLH/CRA"/>
</dbReference>
<evidence type="ECO:0000313" key="3">
    <source>
        <dbReference type="EMBL" id="JAC77061.1"/>
    </source>
</evidence>
<dbReference type="PANTHER" id="PTHR12864">
    <property type="entry name" value="RAN BINDING PROTEIN 9-RELATED"/>
    <property type="match status" value="1"/>
</dbReference>
<dbReference type="InterPro" id="IPR013144">
    <property type="entry name" value="CRA_dom"/>
</dbReference>
<dbReference type="EMBL" id="GBEZ01008481">
    <property type="protein sequence ID" value="JAC77061.1"/>
    <property type="molecule type" value="Transcribed_RNA"/>
</dbReference>
<gene>
    <name evidence="3" type="ORF">TSPGSL018_18587</name>
</gene>
<reference evidence="3" key="1">
    <citation type="submission" date="2014-05" db="EMBL/GenBank/DDBJ databases">
        <title>The transcriptome of the halophilic microalga Tetraselmis sp. GSL018 isolated from the Great Salt Lake, Utah.</title>
        <authorList>
            <person name="Jinkerson R.E."/>
            <person name="D'Adamo S."/>
            <person name="Posewitz M.C."/>
        </authorList>
    </citation>
    <scope>NUCLEOTIDE SEQUENCE</scope>
    <source>
        <strain evidence="3">GSL018</strain>
    </source>
</reference>
<accession>A0A061S2Q0</accession>
<sequence>MIGLHSHGEEVEVNFGQKPFQFDVEEIRTEDRAQRDAEISKVKVEPGVCHSLVRDFLIHFGYGRTLSVFDSLAGQSQDSSACRPKPQPGCDTGEATSGSEQPMAIDFEGDAAESDERCSSMAARMSIRGLILSGEIEAAVDLLRKNHPKFFGPAHQDMLFLLYCQSFIEKIRQRQLDKAMNFAHLYLSPMRGRCEMQDSILSEVFALIAYADPEQSPLSYLMTMQHREIVADAINAAMICDLPERREPSDTMPRPVIELLLKQLAAVHLAIRDSNGQGEALDLRELVMRPPGSQD</sequence>
<evidence type="ECO:0000256" key="1">
    <source>
        <dbReference type="SAM" id="MobiDB-lite"/>
    </source>
</evidence>
<dbReference type="SMART" id="SM00668">
    <property type="entry name" value="CTLH"/>
    <property type="match status" value="1"/>
</dbReference>
<organism evidence="3">
    <name type="scientific">Tetraselmis sp. GSL018</name>
    <dbReference type="NCBI Taxonomy" id="582737"/>
    <lineage>
        <taxon>Eukaryota</taxon>
        <taxon>Viridiplantae</taxon>
        <taxon>Chlorophyta</taxon>
        <taxon>core chlorophytes</taxon>
        <taxon>Chlorodendrophyceae</taxon>
        <taxon>Chlorodendrales</taxon>
        <taxon>Chlorodendraceae</taxon>
        <taxon>Tetraselmis</taxon>
    </lineage>
</organism>